<evidence type="ECO:0000313" key="3">
    <source>
        <dbReference type="EMBL" id="JAV30807.1"/>
    </source>
</evidence>
<dbReference type="EMBL" id="GFDL01004238">
    <property type="protein sequence ID" value="JAV30807.1"/>
    <property type="molecule type" value="Transcribed_RNA"/>
</dbReference>
<name>A0A1Q3FTA8_CULTA</name>
<dbReference type="PROSITE" id="PS50041">
    <property type="entry name" value="C_TYPE_LECTIN_2"/>
    <property type="match status" value="1"/>
</dbReference>
<dbReference type="SUPFAM" id="SSF56436">
    <property type="entry name" value="C-type lectin-like"/>
    <property type="match status" value="1"/>
</dbReference>
<dbReference type="InterPro" id="IPR001304">
    <property type="entry name" value="C-type_lectin-like"/>
</dbReference>
<dbReference type="Pfam" id="PF00059">
    <property type="entry name" value="Lectin_C"/>
    <property type="match status" value="1"/>
</dbReference>
<dbReference type="Gene3D" id="3.10.100.10">
    <property type="entry name" value="Mannose-Binding Protein A, subunit A"/>
    <property type="match status" value="1"/>
</dbReference>
<feature type="region of interest" description="Disordered" evidence="1">
    <location>
        <begin position="1"/>
        <end position="20"/>
    </location>
</feature>
<evidence type="ECO:0000256" key="1">
    <source>
        <dbReference type="SAM" id="MobiDB-lite"/>
    </source>
</evidence>
<dbReference type="InterPro" id="IPR016186">
    <property type="entry name" value="C-type_lectin-like/link_sf"/>
</dbReference>
<feature type="domain" description="C-type lectin" evidence="2">
    <location>
        <begin position="35"/>
        <end position="156"/>
    </location>
</feature>
<dbReference type="CDD" id="cd00037">
    <property type="entry name" value="CLECT"/>
    <property type="match status" value="1"/>
</dbReference>
<reference evidence="3" key="1">
    <citation type="submission" date="2017-01" db="EMBL/GenBank/DDBJ databases">
        <title>A deep insight into the sialotranscriptome of adult male and female Cluex tarsalis mosquitoes.</title>
        <authorList>
            <person name="Ribeiro J.M."/>
            <person name="Moreira F."/>
            <person name="Bernard K.A."/>
            <person name="Calvo E."/>
        </authorList>
    </citation>
    <scope>NUCLEOTIDE SEQUENCE</scope>
    <source>
        <strain evidence="3">Kern County</strain>
        <tissue evidence="3">Salivary glands</tissue>
    </source>
</reference>
<keyword evidence="3" id="KW-0430">Lectin</keyword>
<evidence type="ECO:0000259" key="2">
    <source>
        <dbReference type="PROSITE" id="PS50041"/>
    </source>
</evidence>
<feature type="compositionally biased region" description="Polar residues" evidence="1">
    <location>
        <begin position="1"/>
        <end position="14"/>
    </location>
</feature>
<proteinExistence type="predicted"/>
<organism evidence="3">
    <name type="scientific">Culex tarsalis</name>
    <name type="common">Encephalitis mosquito</name>
    <dbReference type="NCBI Taxonomy" id="7177"/>
    <lineage>
        <taxon>Eukaryota</taxon>
        <taxon>Metazoa</taxon>
        <taxon>Ecdysozoa</taxon>
        <taxon>Arthropoda</taxon>
        <taxon>Hexapoda</taxon>
        <taxon>Insecta</taxon>
        <taxon>Pterygota</taxon>
        <taxon>Neoptera</taxon>
        <taxon>Endopterygota</taxon>
        <taxon>Diptera</taxon>
        <taxon>Nematocera</taxon>
        <taxon>Culicoidea</taxon>
        <taxon>Culicidae</taxon>
        <taxon>Culicinae</taxon>
        <taxon>Culicini</taxon>
        <taxon>Culex</taxon>
        <taxon>Culex</taxon>
    </lineage>
</organism>
<accession>A0A1Q3FTA8</accession>
<dbReference type="InterPro" id="IPR016187">
    <property type="entry name" value="CTDL_fold"/>
</dbReference>
<protein>
    <submittedName>
        <fullName evidence="3">Putative galactose-specific c-type lectin</fullName>
    </submittedName>
</protein>
<dbReference type="GO" id="GO:0030246">
    <property type="term" value="F:carbohydrate binding"/>
    <property type="evidence" value="ECO:0007669"/>
    <property type="project" value="UniProtKB-KW"/>
</dbReference>
<dbReference type="SMART" id="SM00034">
    <property type="entry name" value="CLECT"/>
    <property type="match status" value="1"/>
</dbReference>
<dbReference type="AlphaFoldDB" id="A0A1Q3FTA8"/>
<sequence>MTQKPKISPESSPLENCLDSKPLNISSTSEHVEKYRISSSAQNWFGAVDCCNYHGLRLATVNDEQDHASINRMVEAWAGFNATGSDLWIGASDLARGNGDHVWQATGQSVTFSKWLDNEEWDETRHCVEMNYNPDAEWHWSWKLEDCGRKLYFACELVVKVLEAELVEV</sequence>